<evidence type="ECO:0000313" key="3">
    <source>
        <dbReference type="Proteomes" id="UP000257109"/>
    </source>
</evidence>
<proteinExistence type="predicted"/>
<evidence type="ECO:0000313" key="2">
    <source>
        <dbReference type="EMBL" id="RDX62900.1"/>
    </source>
</evidence>
<keyword evidence="1" id="KW-1133">Transmembrane helix</keyword>
<protein>
    <recommendedName>
        <fullName evidence="4">Copia protein</fullName>
    </recommendedName>
</protein>
<reference evidence="2" key="1">
    <citation type="submission" date="2018-05" db="EMBL/GenBank/DDBJ databases">
        <title>Draft genome of Mucuna pruriens seed.</title>
        <authorList>
            <person name="Nnadi N.E."/>
            <person name="Vos R."/>
            <person name="Hasami M.H."/>
            <person name="Devisetty U.K."/>
            <person name="Aguiy J.C."/>
        </authorList>
    </citation>
    <scope>NUCLEOTIDE SEQUENCE [LARGE SCALE GENOMIC DNA]</scope>
    <source>
        <strain evidence="2">JCA_2017</strain>
    </source>
</reference>
<feature type="transmembrane region" description="Helical" evidence="1">
    <location>
        <begin position="20"/>
        <end position="38"/>
    </location>
</feature>
<keyword evidence="3" id="KW-1185">Reference proteome</keyword>
<name>A0A371EA37_MUCPR</name>
<gene>
    <name evidence="2" type="ORF">CR513_58720</name>
</gene>
<feature type="non-terminal residue" evidence="2">
    <location>
        <position position="1"/>
    </location>
</feature>
<organism evidence="2 3">
    <name type="scientific">Mucuna pruriens</name>
    <name type="common">Velvet bean</name>
    <name type="synonym">Dolichos pruriens</name>
    <dbReference type="NCBI Taxonomy" id="157652"/>
    <lineage>
        <taxon>Eukaryota</taxon>
        <taxon>Viridiplantae</taxon>
        <taxon>Streptophyta</taxon>
        <taxon>Embryophyta</taxon>
        <taxon>Tracheophyta</taxon>
        <taxon>Spermatophyta</taxon>
        <taxon>Magnoliopsida</taxon>
        <taxon>eudicotyledons</taxon>
        <taxon>Gunneridae</taxon>
        <taxon>Pentapetalae</taxon>
        <taxon>rosids</taxon>
        <taxon>fabids</taxon>
        <taxon>Fabales</taxon>
        <taxon>Fabaceae</taxon>
        <taxon>Papilionoideae</taxon>
        <taxon>50 kb inversion clade</taxon>
        <taxon>NPAAA clade</taxon>
        <taxon>indigoferoid/millettioid clade</taxon>
        <taxon>Phaseoleae</taxon>
        <taxon>Mucuna</taxon>
    </lineage>
</organism>
<dbReference type="EMBL" id="QJKJ01015204">
    <property type="protein sequence ID" value="RDX62900.1"/>
    <property type="molecule type" value="Genomic_DNA"/>
</dbReference>
<keyword evidence="1" id="KW-0472">Membrane</keyword>
<dbReference type="Proteomes" id="UP000257109">
    <property type="component" value="Unassembled WGS sequence"/>
</dbReference>
<accession>A0A371EA37</accession>
<evidence type="ECO:0008006" key="4">
    <source>
        <dbReference type="Google" id="ProtNLM"/>
    </source>
</evidence>
<dbReference type="AlphaFoldDB" id="A0A371EA37"/>
<sequence>MENDFERRKVDITFFTRTMIHILSLCKFMLMNIIFTAIDESLYEEFSKINVERMKQADDGINIHQTKYVKKLLRSSSLMIIKSDIMFSIYLCSCFQVDPRESHVTIVKCIFKYLNGTTNFLSRMWDCDNLEQCFVGSRC</sequence>
<comment type="caution">
    <text evidence="2">The sequence shown here is derived from an EMBL/GenBank/DDBJ whole genome shotgun (WGS) entry which is preliminary data.</text>
</comment>
<evidence type="ECO:0000256" key="1">
    <source>
        <dbReference type="SAM" id="Phobius"/>
    </source>
</evidence>
<keyword evidence="1" id="KW-0812">Transmembrane</keyword>
<dbReference type="OrthoDB" id="1408760at2759"/>